<evidence type="ECO:0000313" key="3">
    <source>
        <dbReference type="Proteomes" id="UP000308444"/>
    </source>
</evidence>
<evidence type="ECO:0000313" key="2">
    <source>
        <dbReference type="EMBL" id="TKI81373.1"/>
    </source>
</evidence>
<dbReference type="InterPro" id="IPR046953">
    <property type="entry name" value="Spore_GerAC-like_C"/>
</dbReference>
<dbReference type="Gene3D" id="3.30.300.210">
    <property type="entry name" value="Nutrient germinant receptor protein C, domain 3"/>
    <property type="match status" value="1"/>
</dbReference>
<dbReference type="InterPro" id="IPR008844">
    <property type="entry name" value="Spore_GerAC-like"/>
</dbReference>
<proteinExistence type="predicted"/>
<accession>A0A9X8ZZT4</accession>
<organism evidence="2 3">
    <name type="scientific">Bacillus cereus</name>
    <dbReference type="NCBI Taxonomy" id="1396"/>
    <lineage>
        <taxon>Bacteria</taxon>
        <taxon>Bacillati</taxon>
        <taxon>Bacillota</taxon>
        <taxon>Bacilli</taxon>
        <taxon>Bacillales</taxon>
        <taxon>Bacillaceae</taxon>
        <taxon>Bacillus</taxon>
        <taxon>Bacillus cereus group</taxon>
    </lineage>
</organism>
<protein>
    <submittedName>
        <fullName evidence="2">Spore gernimation protein GerC</fullName>
    </submittedName>
</protein>
<evidence type="ECO:0000259" key="1">
    <source>
        <dbReference type="Pfam" id="PF05504"/>
    </source>
</evidence>
<dbReference type="AlphaFoldDB" id="A0A9X8ZZT4"/>
<dbReference type="Proteomes" id="UP000308444">
    <property type="component" value="Unassembled WGS sequence"/>
</dbReference>
<sequence length="62" mass="7360">VTKKIQKEYQVDIAGFGNQLRIKHPRTWVEVKKDWDRTFSKVPIKYHINVTIQDYGASSLKR</sequence>
<comment type="caution">
    <text evidence="2">The sequence shown here is derived from an EMBL/GenBank/DDBJ whole genome shotgun (WGS) entry which is preliminary data.</text>
</comment>
<gene>
    <name evidence="2" type="ORF">FC695_42895</name>
</gene>
<reference evidence="2 3" key="1">
    <citation type="journal article" date="2019" name="Environ. Microbiol.">
        <title>An active ?-lactamase is a part of an orchestrated cell wall stress resistance network of Bacillus subtilis and related rhizosphere species.</title>
        <authorList>
            <person name="Bucher T."/>
            <person name="Keren-Paz A."/>
            <person name="Hausser J."/>
            <person name="Olender T."/>
            <person name="Cytryn E."/>
            <person name="Kolodkin-Gal I."/>
        </authorList>
    </citation>
    <scope>NUCLEOTIDE SEQUENCE [LARGE SCALE GENOMIC DNA]</scope>
    <source>
        <strain evidence="2 3">I32</strain>
    </source>
</reference>
<feature type="domain" description="Spore germination GerAC-like C-terminal" evidence="1">
    <location>
        <begin position="2"/>
        <end position="56"/>
    </location>
</feature>
<feature type="non-terminal residue" evidence="2">
    <location>
        <position position="1"/>
    </location>
</feature>
<dbReference type="PANTHER" id="PTHR35789:SF1">
    <property type="entry name" value="SPORE GERMINATION PROTEIN B3"/>
    <property type="match status" value="1"/>
</dbReference>
<dbReference type="PANTHER" id="PTHR35789">
    <property type="entry name" value="SPORE GERMINATION PROTEIN B3"/>
    <property type="match status" value="1"/>
</dbReference>
<dbReference type="EMBL" id="SZOH01005037">
    <property type="protein sequence ID" value="TKI81373.1"/>
    <property type="molecule type" value="Genomic_DNA"/>
</dbReference>
<dbReference type="GO" id="GO:0016020">
    <property type="term" value="C:membrane"/>
    <property type="evidence" value="ECO:0007669"/>
    <property type="project" value="InterPro"/>
</dbReference>
<dbReference type="GO" id="GO:0009847">
    <property type="term" value="P:spore germination"/>
    <property type="evidence" value="ECO:0007669"/>
    <property type="project" value="InterPro"/>
</dbReference>
<name>A0A9X8ZZT4_BACCE</name>
<dbReference type="Pfam" id="PF05504">
    <property type="entry name" value="Spore_GerAC"/>
    <property type="match status" value="1"/>
</dbReference>
<dbReference type="InterPro" id="IPR038501">
    <property type="entry name" value="Spore_GerAC_C_sf"/>
</dbReference>